<evidence type="ECO:0000313" key="1">
    <source>
        <dbReference type="EMBL" id="ACU62857.1"/>
    </source>
</evidence>
<dbReference type="AlphaFoldDB" id="A0A979GS73"/>
<reference evidence="2" key="1">
    <citation type="submission" date="2009-08" db="EMBL/GenBank/DDBJ databases">
        <title>The complete genome of Chitinophaga pinensis DSM 2588.</title>
        <authorList>
            <consortium name="US DOE Joint Genome Institute (JGI-PGF)"/>
            <person name="Lucas S."/>
            <person name="Copeland A."/>
            <person name="Lapidus A."/>
            <person name="Glavina del Rio T."/>
            <person name="Dalin E."/>
            <person name="Tice H."/>
            <person name="Bruce D."/>
            <person name="Goodwin L."/>
            <person name="Pitluck S."/>
            <person name="Kyrpides N."/>
            <person name="Mavromatis K."/>
            <person name="Ivanova N."/>
            <person name="Mikhailova N."/>
            <person name="Sims D."/>
            <person name="Meinche L."/>
            <person name="Brettin T."/>
            <person name="Detter J.C."/>
            <person name="Han C."/>
            <person name="Larimer F."/>
            <person name="Land M."/>
            <person name="Hauser L."/>
            <person name="Markowitz V."/>
            <person name="Cheng J.-F."/>
            <person name="Hugenholtz P."/>
            <person name="Woyke T."/>
            <person name="Wu D."/>
            <person name="Spring S."/>
            <person name="Klenk H.-P."/>
            <person name="Eisen J.A."/>
        </authorList>
    </citation>
    <scope>NUCLEOTIDE SEQUENCE [LARGE SCALE GENOMIC DNA]</scope>
    <source>
        <strain evidence="2">ATCC 43595 / DSM 2588 / LMG 13176 / NBRC 15968 / NCIMB 11800 / UQM 2034</strain>
    </source>
</reference>
<dbReference type="KEGG" id="cpi:Cpin_5428"/>
<evidence type="ECO:0000313" key="2">
    <source>
        <dbReference type="Proteomes" id="UP000002215"/>
    </source>
</evidence>
<organism evidence="1 2">
    <name type="scientific">Chitinophaga pinensis (strain ATCC 43595 / DSM 2588 / LMG 13176 / NBRC 15968 / NCIMB 11800 / UQM 2034)</name>
    <dbReference type="NCBI Taxonomy" id="485918"/>
    <lineage>
        <taxon>Bacteria</taxon>
        <taxon>Pseudomonadati</taxon>
        <taxon>Bacteroidota</taxon>
        <taxon>Chitinophagia</taxon>
        <taxon>Chitinophagales</taxon>
        <taxon>Chitinophagaceae</taxon>
        <taxon>Chitinophaga</taxon>
    </lineage>
</organism>
<reference evidence="1 2" key="2">
    <citation type="journal article" date="2010" name="Stand. Genomic Sci.">
        <title>Complete genome sequence of Chitinophaga pinensis type strain (UQM 2034).</title>
        <authorList>
            <person name="Glavina Del Rio T."/>
            <person name="Abt B."/>
            <person name="Spring S."/>
            <person name="Lapidus A."/>
            <person name="Nolan M."/>
            <person name="Tice H."/>
            <person name="Copeland A."/>
            <person name="Cheng J.F."/>
            <person name="Chen F."/>
            <person name="Bruce D."/>
            <person name="Goodwin L."/>
            <person name="Pitluck S."/>
            <person name="Ivanova N."/>
            <person name="Mavromatis K."/>
            <person name="Mikhailova N."/>
            <person name="Pati A."/>
            <person name="Chen A."/>
            <person name="Palaniappan K."/>
            <person name="Land M."/>
            <person name="Hauser L."/>
            <person name="Chang Y.J."/>
            <person name="Jeffries C.D."/>
            <person name="Chain P."/>
            <person name="Saunders E."/>
            <person name="Detter J.C."/>
            <person name="Brettin T."/>
            <person name="Rohde M."/>
            <person name="Goker M."/>
            <person name="Bristow J."/>
            <person name="Eisen J.A."/>
            <person name="Markowitz V."/>
            <person name="Hugenholtz P."/>
            <person name="Kyrpides N.C."/>
            <person name="Klenk H.P."/>
            <person name="Lucas S."/>
        </authorList>
    </citation>
    <scope>NUCLEOTIDE SEQUENCE [LARGE SCALE GENOMIC DNA]</scope>
    <source>
        <strain evidence="2">ATCC 43595 / DSM 2588 / LMG 13176 / NBRC 15968 / NCIMB 11800 / UQM 2034</strain>
    </source>
</reference>
<gene>
    <name evidence="1" type="ordered locus">Cpin_5428</name>
</gene>
<protein>
    <submittedName>
        <fullName evidence="1">Uncharacterized protein</fullName>
    </submittedName>
</protein>
<dbReference type="Proteomes" id="UP000002215">
    <property type="component" value="Chromosome"/>
</dbReference>
<dbReference type="EMBL" id="CP001699">
    <property type="protein sequence ID" value="ACU62857.1"/>
    <property type="molecule type" value="Genomic_DNA"/>
</dbReference>
<proteinExistence type="predicted"/>
<name>A0A979GS73_CHIPD</name>
<accession>A0A979GS73</accession>
<sequence>MVFQSVTGVTDRGILNDNFVTISCFGDLFFVNYGYADCKIRRQVYTLALTGMQDGEKVRESPTG</sequence>